<reference evidence="1" key="1">
    <citation type="submission" date="2023-07" db="EMBL/GenBank/DDBJ databases">
        <title>Sorghum-associated microbial communities from plants grown in Nebraska, USA.</title>
        <authorList>
            <person name="Schachtman D."/>
        </authorList>
    </citation>
    <scope>NUCLEOTIDE SEQUENCE</scope>
    <source>
        <strain evidence="1">DS2360</strain>
    </source>
</reference>
<dbReference type="AlphaFoldDB" id="A0AAE4C348"/>
<dbReference type="RefSeq" id="WP_309944650.1">
    <property type="nucleotide sequence ID" value="NZ_JAVDQY010000001.1"/>
</dbReference>
<proteinExistence type="predicted"/>
<evidence type="ECO:0000313" key="1">
    <source>
        <dbReference type="EMBL" id="MDR6525305.1"/>
    </source>
</evidence>
<protein>
    <submittedName>
        <fullName evidence="1">Uncharacterized protein</fullName>
    </submittedName>
</protein>
<comment type="caution">
    <text evidence="1">The sequence shown here is derived from an EMBL/GenBank/DDBJ whole genome shotgun (WGS) entry which is preliminary data.</text>
</comment>
<dbReference type="Proteomes" id="UP001184861">
    <property type="component" value="Unassembled WGS sequence"/>
</dbReference>
<gene>
    <name evidence="1" type="ORF">J2787_000675</name>
</gene>
<organism evidence="1 2">
    <name type="scientific">Chryseobacterium rhizosphaerae</name>
    <dbReference type="NCBI Taxonomy" id="395937"/>
    <lineage>
        <taxon>Bacteria</taxon>
        <taxon>Pseudomonadati</taxon>
        <taxon>Bacteroidota</taxon>
        <taxon>Flavobacteriia</taxon>
        <taxon>Flavobacteriales</taxon>
        <taxon>Weeksellaceae</taxon>
        <taxon>Chryseobacterium group</taxon>
        <taxon>Chryseobacterium</taxon>
    </lineage>
</organism>
<sequence>MTTDKLIIGSYVNINGDRTIIDDQLLEKINNEEITEIESIRLNDGWLNDFGFIQESGYWRYNSSDSENVEVFISNERVNRIHFNLEDEGYSFFDEEIQDVHMLQFLCYVRLKVMLTLKQS</sequence>
<accession>A0AAE4C348</accession>
<evidence type="ECO:0000313" key="2">
    <source>
        <dbReference type="Proteomes" id="UP001184861"/>
    </source>
</evidence>
<name>A0AAE4C348_9FLAO</name>
<dbReference type="EMBL" id="JAVDQY010000001">
    <property type="protein sequence ID" value="MDR6525305.1"/>
    <property type="molecule type" value="Genomic_DNA"/>
</dbReference>